<keyword evidence="3 6" id="KW-1133">Transmembrane helix</keyword>
<keyword evidence="4 6" id="KW-0472">Membrane</keyword>
<sequence>METLVCRAGSSIPSMVASTSKLSTSRSSRSQSALLGGSHSPQLLRVMVLPQVNAKRNEMRNFVVFAKGDAHREAMEDQATLGSERETLPDVSQSGSQFETASLPSWIVVTFGVALLISTAFFPSVSLGPLGFLREGLYSVGSAQVWQSVFYVGAVAHVLEASVALYLARRVDPQNEALWFWQTLFLGFFSLRTLLEKSKQENLRRNL</sequence>
<dbReference type="EMBL" id="CM026429">
    <property type="protein sequence ID" value="KAG0564965.1"/>
    <property type="molecule type" value="Genomic_DNA"/>
</dbReference>
<evidence type="ECO:0000313" key="8">
    <source>
        <dbReference type="Proteomes" id="UP000822688"/>
    </source>
</evidence>
<evidence type="ECO:0000313" key="7">
    <source>
        <dbReference type="EMBL" id="KAG0564964.1"/>
    </source>
</evidence>
<name>A0A8T0H3N0_CERPU</name>
<evidence type="ECO:0000256" key="2">
    <source>
        <dbReference type="ARBA" id="ARBA00022692"/>
    </source>
</evidence>
<feature type="transmembrane region" description="Helical" evidence="6">
    <location>
        <begin position="106"/>
        <end position="133"/>
    </location>
</feature>
<organism evidence="7 8">
    <name type="scientific">Ceratodon purpureus</name>
    <name type="common">Fire moss</name>
    <name type="synonym">Dicranum purpureum</name>
    <dbReference type="NCBI Taxonomy" id="3225"/>
    <lineage>
        <taxon>Eukaryota</taxon>
        <taxon>Viridiplantae</taxon>
        <taxon>Streptophyta</taxon>
        <taxon>Embryophyta</taxon>
        <taxon>Bryophyta</taxon>
        <taxon>Bryophytina</taxon>
        <taxon>Bryopsida</taxon>
        <taxon>Dicranidae</taxon>
        <taxon>Pseudoditrichales</taxon>
        <taxon>Ditrichaceae</taxon>
        <taxon>Ceratodon</taxon>
    </lineage>
</organism>
<feature type="region of interest" description="Disordered" evidence="5">
    <location>
        <begin position="17"/>
        <end position="36"/>
    </location>
</feature>
<evidence type="ECO:0000256" key="4">
    <source>
        <dbReference type="ARBA" id="ARBA00023136"/>
    </source>
</evidence>
<reference evidence="7" key="1">
    <citation type="submission" date="2020-06" db="EMBL/GenBank/DDBJ databases">
        <title>WGS assembly of Ceratodon purpureus strain R40.</title>
        <authorList>
            <person name="Carey S.B."/>
            <person name="Jenkins J."/>
            <person name="Shu S."/>
            <person name="Lovell J.T."/>
            <person name="Sreedasyam A."/>
            <person name="Maumus F."/>
            <person name="Tiley G.P."/>
            <person name="Fernandez-Pozo N."/>
            <person name="Barry K."/>
            <person name="Chen C."/>
            <person name="Wang M."/>
            <person name="Lipzen A."/>
            <person name="Daum C."/>
            <person name="Saski C.A."/>
            <person name="Payton A.C."/>
            <person name="Mcbreen J.C."/>
            <person name="Conrad R.E."/>
            <person name="Kollar L.M."/>
            <person name="Olsson S."/>
            <person name="Huttunen S."/>
            <person name="Landis J.B."/>
            <person name="Wickett N.J."/>
            <person name="Johnson M.G."/>
            <person name="Rensing S.A."/>
            <person name="Grimwood J."/>
            <person name="Schmutz J."/>
            <person name="Mcdaniel S.F."/>
        </authorList>
    </citation>
    <scope>NUCLEOTIDE SEQUENCE</scope>
    <source>
        <strain evidence="7">R40</strain>
    </source>
</reference>
<keyword evidence="2 6" id="KW-0812">Transmembrane</keyword>
<evidence type="ECO:0000256" key="1">
    <source>
        <dbReference type="ARBA" id="ARBA00004141"/>
    </source>
</evidence>
<feature type="transmembrane region" description="Helical" evidence="6">
    <location>
        <begin position="179"/>
        <end position="195"/>
    </location>
</feature>
<gene>
    <name evidence="7" type="ORF">KC19_8G152800</name>
</gene>
<protein>
    <submittedName>
        <fullName evidence="7">Uncharacterized protein</fullName>
    </submittedName>
</protein>
<evidence type="ECO:0000256" key="3">
    <source>
        <dbReference type="ARBA" id="ARBA00022989"/>
    </source>
</evidence>
<dbReference type="Proteomes" id="UP000822688">
    <property type="component" value="Chromosome 8"/>
</dbReference>
<comment type="caution">
    <text evidence="7">The sequence shown here is derived from an EMBL/GenBank/DDBJ whole genome shotgun (WGS) entry which is preliminary data.</text>
</comment>
<dbReference type="Pfam" id="PF14934">
    <property type="entry name" value="TMEM254"/>
    <property type="match status" value="1"/>
</dbReference>
<dbReference type="EMBL" id="CM026429">
    <property type="protein sequence ID" value="KAG0564964.1"/>
    <property type="molecule type" value="Genomic_DNA"/>
</dbReference>
<dbReference type="PANTHER" id="PTHR34104:SF3">
    <property type="entry name" value="TRANSMEMBRANE PROTEIN 254"/>
    <property type="match status" value="1"/>
</dbReference>
<feature type="transmembrane region" description="Helical" evidence="6">
    <location>
        <begin position="145"/>
        <end position="167"/>
    </location>
</feature>
<dbReference type="AlphaFoldDB" id="A0A8T0H3N0"/>
<proteinExistence type="predicted"/>
<dbReference type="InterPro" id="IPR028110">
    <property type="entry name" value="TMEM254"/>
</dbReference>
<keyword evidence="8" id="KW-1185">Reference proteome</keyword>
<dbReference type="EMBL" id="CM026429">
    <property type="protein sequence ID" value="KAG0564963.1"/>
    <property type="molecule type" value="Genomic_DNA"/>
</dbReference>
<evidence type="ECO:0000256" key="5">
    <source>
        <dbReference type="SAM" id="MobiDB-lite"/>
    </source>
</evidence>
<comment type="subcellular location">
    <subcellularLocation>
        <location evidence="1">Membrane</location>
        <topology evidence="1">Multi-pass membrane protein</topology>
    </subcellularLocation>
</comment>
<accession>A0A8T0H3N0</accession>
<evidence type="ECO:0000256" key="6">
    <source>
        <dbReference type="SAM" id="Phobius"/>
    </source>
</evidence>
<dbReference type="GO" id="GO:0016020">
    <property type="term" value="C:membrane"/>
    <property type="evidence" value="ECO:0007669"/>
    <property type="project" value="UniProtKB-SubCell"/>
</dbReference>
<dbReference type="PANTHER" id="PTHR34104">
    <property type="entry name" value="TRANSMEMBRANE PROTEIN 254"/>
    <property type="match status" value="1"/>
</dbReference>